<feature type="non-terminal residue" evidence="1">
    <location>
        <position position="280"/>
    </location>
</feature>
<gene>
    <name evidence="1" type="ORF">CPELLU_LOCUS18204</name>
</gene>
<sequence length="280" mass="33051">VIIAATEFEIPKNLQEQLERTIDHVNKTPEKLELKEVKEYRNKIDKQLEYFKDFDKKALKCDDFDEMINLAYDILVNFVSLKSENLKSTCSNEMNSLISGIDEYLPKWINSCIEITNRFNKFYDELSNFIADNNIKDNLLFFEIQEELLTKVVEVKEKLRKKPGKLNNIFSSIKSLDEKEIYLVIGLKLLYDLTIELECARSRFKLLNPEFIKEISDFWKELTYELQLRKELVNIFEDSKCESYIRESCHHCIVENLSKIGCLINNFVRNITAKKIANTE</sequence>
<dbReference type="EMBL" id="CAJVQA010034969">
    <property type="protein sequence ID" value="CAG8806486.1"/>
    <property type="molecule type" value="Genomic_DNA"/>
</dbReference>
<proteinExistence type="predicted"/>
<comment type="caution">
    <text evidence="1">The sequence shown here is derived from an EMBL/GenBank/DDBJ whole genome shotgun (WGS) entry which is preliminary data.</text>
</comment>
<dbReference type="Proteomes" id="UP000789759">
    <property type="component" value="Unassembled WGS sequence"/>
</dbReference>
<accession>A0A9N9PC37</accession>
<organism evidence="1 2">
    <name type="scientific">Cetraspora pellucida</name>
    <dbReference type="NCBI Taxonomy" id="1433469"/>
    <lineage>
        <taxon>Eukaryota</taxon>
        <taxon>Fungi</taxon>
        <taxon>Fungi incertae sedis</taxon>
        <taxon>Mucoromycota</taxon>
        <taxon>Glomeromycotina</taxon>
        <taxon>Glomeromycetes</taxon>
        <taxon>Diversisporales</taxon>
        <taxon>Gigasporaceae</taxon>
        <taxon>Cetraspora</taxon>
    </lineage>
</organism>
<evidence type="ECO:0000313" key="2">
    <source>
        <dbReference type="Proteomes" id="UP000789759"/>
    </source>
</evidence>
<keyword evidence="2" id="KW-1185">Reference proteome</keyword>
<name>A0A9N9PC37_9GLOM</name>
<dbReference type="OrthoDB" id="2421199at2759"/>
<evidence type="ECO:0000313" key="1">
    <source>
        <dbReference type="EMBL" id="CAG8806486.1"/>
    </source>
</evidence>
<dbReference type="AlphaFoldDB" id="A0A9N9PC37"/>
<reference evidence="1" key="1">
    <citation type="submission" date="2021-06" db="EMBL/GenBank/DDBJ databases">
        <authorList>
            <person name="Kallberg Y."/>
            <person name="Tangrot J."/>
            <person name="Rosling A."/>
        </authorList>
    </citation>
    <scope>NUCLEOTIDE SEQUENCE</scope>
    <source>
        <strain evidence="1">FL966</strain>
    </source>
</reference>
<protein>
    <submittedName>
        <fullName evidence="1">14552_t:CDS:1</fullName>
    </submittedName>
</protein>